<organism evidence="2 3">
    <name type="scientific">Dothistroma septosporum (strain NZE10 / CBS 128990)</name>
    <name type="common">Red band needle blight fungus</name>
    <name type="synonym">Mycosphaerella pini</name>
    <dbReference type="NCBI Taxonomy" id="675120"/>
    <lineage>
        <taxon>Eukaryota</taxon>
        <taxon>Fungi</taxon>
        <taxon>Dikarya</taxon>
        <taxon>Ascomycota</taxon>
        <taxon>Pezizomycotina</taxon>
        <taxon>Dothideomycetes</taxon>
        <taxon>Dothideomycetidae</taxon>
        <taxon>Mycosphaerellales</taxon>
        <taxon>Mycosphaerellaceae</taxon>
        <taxon>Dothistroma</taxon>
    </lineage>
</organism>
<gene>
    <name evidence="2" type="ORF">DOTSEDRAFT_50946</name>
</gene>
<keyword evidence="3" id="KW-1185">Reference proteome</keyword>
<evidence type="ECO:0000313" key="2">
    <source>
        <dbReference type="EMBL" id="EME47571.1"/>
    </source>
</evidence>
<proteinExistence type="predicted"/>
<dbReference type="eggNOG" id="ENOG502QQSP">
    <property type="taxonomic scope" value="Eukaryota"/>
</dbReference>
<evidence type="ECO:0000256" key="1">
    <source>
        <dbReference type="SAM" id="SignalP"/>
    </source>
</evidence>
<dbReference type="Gene3D" id="1.20.245.10">
    <property type="entry name" value="Lipoxygenase-1, Domain 5"/>
    <property type="match status" value="1"/>
</dbReference>
<dbReference type="HOGENOM" id="CLU_787608_0_0_1"/>
<evidence type="ECO:0008006" key="4">
    <source>
        <dbReference type="Google" id="ProtNLM"/>
    </source>
</evidence>
<dbReference type="OrthoDB" id="407298at2759"/>
<dbReference type="EMBL" id="KB446536">
    <property type="protein sequence ID" value="EME47571.1"/>
    <property type="molecule type" value="Genomic_DNA"/>
</dbReference>
<name>N1PVR6_DOTSN</name>
<dbReference type="SUPFAM" id="SSF48484">
    <property type="entry name" value="Lipoxigenase"/>
    <property type="match status" value="1"/>
</dbReference>
<feature type="chain" id="PRO_5004110220" description="Heme haloperoxidase family profile domain-containing protein" evidence="1">
    <location>
        <begin position="19"/>
        <end position="352"/>
    </location>
</feature>
<reference evidence="2 3" key="2">
    <citation type="journal article" date="2012" name="PLoS Pathog.">
        <title>Diverse lifestyles and strategies of plant pathogenesis encoded in the genomes of eighteen Dothideomycetes fungi.</title>
        <authorList>
            <person name="Ohm R.A."/>
            <person name="Feau N."/>
            <person name="Henrissat B."/>
            <person name="Schoch C.L."/>
            <person name="Horwitz B.A."/>
            <person name="Barry K.W."/>
            <person name="Condon B.J."/>
            <person name="Copeland A.C."/>
            <person name="Dhillon B."/>
            <person name="Glaser F."/>
            <person name="Hesse C.N."/>
            <person name="Kosti I."/>
            <person name="LaButti K."/>
            <person name="Lindquist E.A."/>
            <person name="Lucas S."/>
            <person name="Salamov A.A."/>
            <person name="Bradshaw R.E."/>
            <person name="Ciuffetti L."/>
            <person name="Hamelin R.C."/>
            <person name="Kema G.H.J."/>
            <person name="Lawrence C."/>
            <person name="Scott J.A."/>
            <person name="Spatafora J.W."/>
            <person name="Turgeon B.G."/>
            <person name="de Wit P.J.G.M."/>
            <person name="Zhong S."/>
            <person name="Goodwin S.B."/>
            <person name="Grigoriev I.V."/>
        </authorList>
    </citation>
    <scope>NUCLEOTIDE SEQUENCE [LARGE SCALE GENOMIC DNA]</scope>
    <source>
        <strain evidence="3">NZE10 / CBS 128990</strain>
    </source>
</reference>
<protein>
    <recommendedName>
        <fullName evidence="4">Heme haloperoxidase family profile domain-containing protein</fullName>
    </recommendedName>
</protein>
<accession>N1PVR6</accession>
<dbReference type="STRING" id="675120.N1PVR6"/>
<reference evidence="3" key="1">
    <citation type="journal article" date="2012" name="PLoS Genet.">
        <title>The genomes of the fungal plant pathogens Cladosporium fulvum and Dothistroma septosporum reveal adaptation to different hosts and lifestyles but also signatures of common ancestry.</title>
        <authorList>
            <person name="de Wit P.J.G.M."/>
            <person name="van der Burgt A."/>
            <person name="Oekmen B."/>
            <person name="Stergiopoulos I."/>
            <person name="Abd-Elsalam K.A."/>
            <person name="Aerts A.L."/>
            <person name="Bahkali A.H."/>
            <person name="Beenen H.G."/>
            <person name="Chettri P."/>
            <person name="Cox M.P."/>
            <person name="Datema E."/>
            <person name="de Vries R.P."/>
            <person name="Dhillon B."/>
            <person name="Ganley A.R."/>
            <person name="Griffiths S.A."/>
            <person name="Guo Y."/>
            <person name="Hamelin R.C."/>
            <person name="Henrissat B."/>
            <person name="Kabir M.S."/>
            <person name="Jashni M.K."/>
            <person name="Kema G."/>
            <person name="Klaubauf S."/>
            <person name="Lapidus A."/>
            <person name="Levasseur A."/>
            <person name="Lindquist E."/>
            <person name="Mehrabi R."/>
            <person name="Ohm R.A."/>
            <person name="Owen T.J."/>
            <person name="Salamov A."/>
            <person name="Schwelm A."/>
            <person name="Schijlen E."/>
            <person name="Sun H."/>
            <person name="van den Burg H.A."/>
            <person name="van Ham R.C.H.J."/>
            <person name="Zhang S."/>
            <person name="Goodwin S.B."/>
            <person name="Grigoriev I.V."/>
            <person name="Collemare J."/>
            <person name="Bradshaw R.E."/>
        </authorList>
    </citation>
    <scope>NUCLEOTIDE SEQUENCE [LARGE SCALE GENOMIC DNA]</scope>
    <source>
        <strain evidence="3">NZE10 / CBS 128990</strain>
    </source>
</reference>
<dbReference type="AlphaFoldDB" id="N1PVR6"/>
<evidence type="ECO:0000313" key="3">
    <source>
        <dbReference type="Proteomes" id="UP000016933"/>
    </source>
</evidence>
<keyword evidence="1" id="KW-0732">Signal</keyword>
<dbReference type="InterPro" id="IPR036226">
    <property type="entry name" value="LipOase_C_sf"/>
</dbReference>
<sequence>MTILRFRAFACVAFAVSASPVTFCSPDEAQLTSRQDGGPSTAVYSVPEGITHAIRAAEVGTKRDTFRLGPSLGVGPAYPARVLGAVYVNADDVVTFGERDAQFAVAVGDSTHAMANAAQYNGLKNLDDYTKLYDGVWRNSSRSAGQDPGLLANYTQDLLFSMARLSTNPYAIRRLKPVESLPFLVESSTILGVAGRPLENLLKGGRLFSANHRNQSAYNRTQLHGAACDAYFYMCRTSGDFLQLAIRTKRGQIMFNVNDFFTGQPDHLARNHSVAEGLYEAAIRALSDDHSFLATLKRLMYGAFGIRPLAVLLLLRGGGAVSYTFFPHGGTAASQFTNDTYANGYAGAFHAN</sequence>
<feature type="signal peptide" evidence="1">
    <location>
        <begin position="1"/>
        <end position="18"/>
    </location>
</feature>
<dbReference type="Proteomes" id="UP000016933">
    <property type="component" value="Unassembled WGS sequence"/>
</dbReference>